<dbReference type="FunCoup" id="A0A6P8N8R0">
    <property type="interactions" value="1803"/>
</dbReference>
<evidence type="ECO:0000256" key="1">
    <source>
        <dbReference type="ARBA" id="ARBA00007860"/>
    </source>
</evidence>
<dbReference type="GO" id="GO:0005637">
    <property type="term" value="C:nuclear inner membrane"/>
    <property type="evidence" value="ECO:0007669"/>
    <property type="project" value="UniProtKB-SubCell"/>
</dbReference>
<dbReference type="KEGG" id="gsh:117346473"/>
<evidence type="ECO:0000256" key="10">
    <source>
        <dbReference type="ARBA" id="ARBA00023242"/>
    </source>
</evidence>
<dbReference type="InterPro" id="IPR008662">
    <property type="entry name" value="TOIP1/2"/>
</dbReference>
<feature type="compositionally biased region" description="Polar residues" evidence="14">
    <location>
        <begin position="166"/>
        <end position="179"/>
    </location>
</feature>
<feature type="region of interest" description="Disordered" evidence="14">
    <location>
        <begin position="117"/>
        <end position="214"/>
    </location>
</feature>
<sequence length="636" mass="71417">MPLAKSEGYNFGPEENLFHMVTPRSPIRCTPTSRENNATEQWIAAITPEDGGRAVDEDITNWPTDERDSSAPQLRGQEVESGECVCVHSRFRPVASEGGSNFRKGTRRVVRFRLTDSPVSGSNETTIVEERDEGSFLYSNEQSMNVRSRQGKQFEQAGEKRKQNDENFSPRLTRSSARQTPDAGGDGSARHSDKLLRPPIRSPLKGGFNTPQIEMPENVSVPILQKVSVSSSERKEEPAGGDGMIISEEEKPKNMPLEESSEDEEEEEEEDYQGNVHKKEYTNSYQQASSSSLQTACFSGSRVPSHWTAPQTARYRMHGEHPALYSDDDSGVKIEHTKQKKMSLEKPLPKVPDYRAPDYRASQTDFQTITKSRDQHPGTKSYRSWLKMLLFLLLILLLIFAAWLNYERHTIWNKSEIIQPFQIKMNQLKSHYVSQGTMFWTRSQKILEKHLNASLQHSQPAILLLTAARGGADTLKCLSNKLAEAYSSSLNATIVVIDGASKAAIEGNLAKLEVDNALSSGFLAGGKAAVVHRFEALPAGCLLIFYKYCDHENAAFKDVALLLTVLLEDEKLDPNLDIREVEEKVRDFLWAKFTTSSKPDLYSQMDTDKLGGLWSRISHVVLPVQPEATLQREFCI</sequence>
<dbReference type="GO" id="GO:0001671">
    <property type="term" value="F:ATPase activator activity"/>
    <property type="evidence" value="ECO:0007669"/>
    <property type="project" value="InterPro"/>
</dbReference>
<evidence type="ECO:0000256" key="6">
    <source>
        <dbReference type="ARBA" id="ARBA00022989"/>
    </source>
</evidence>
<accession>A0A6P8N8R0</accession>
<name>A0A6P8N8R0_GEOSA</name>
<evidence type="ECO:0000256" key="12">
    <source>
        <dbReference type="ARBA" id="ARBA00037876"/>
    </source>
</evidence>
<dbReference type="PANTHER" id="PTHR18843:SF6">
    <property type="entry name" value="TORSIN-1A-INTERACTING PROTEIN 1"/>
    <property type="match status" value="1"/>
</dbReference>
<evidence type="ECO:0000256" key="8">
    <source>
        <dbReference type="ARBA" id="ARBA00023136"/>
    </source>
</evidence>
<keyword evidence="10" id="KW-0539">Nucleus</keyword>
<dbReference type="Pfam" id="PF05609">
    <property type="entry name" value="LAP1_C"/>
    <property type="match status" value="1"/>
</dbReference>
<reference evidence="18" key="1">
    <citation type="submission" date="2025-08" db="UniProtKB">
        <authorList>
            <consortium name="RefSeq"/>
        </authorList>
    </citation>
    <scope>IDENTIFICATION</scope>
</reference>
<dbReference type="RefSeq" id="XP_033771982.1">
    <property type="nucleotide sequence ID" value="XM_033916091.1"/>
</dbReference>
<evidence type="ECO:0000256" key="2">
    <source>
        <dbReference type="ARBA" id="ARBA00022499"/>
    </source>
</evidence>
<keyword evidence="5" id="KW-0832">Ubl conjugation</keyword>
<evidence type="ECO:0000256" key="13">
    <source>
        <dbReference type="ARBA" id="ARBA00040724"/>
    </source>
</evidence>
<organism evidence="17 18">
    <name type="scientific">Geotrypetes seraphini</name>
    <name type="common">Gaboon caecilian</name>
    <name type="synonym">Caecilia seraphini</name>
    <dbReference type="NCBI Taxonomy" id="260995"/>
    <lineage>
        <taxon>Eukaryota</taxon>
        <taxon>Metazoa</taxon>
        <taxon>Chordata</taxon>
        <taxon>Craniata</taxon>
        <taxon>Vertebrata</taxon>
        <taxon>Euteleostomi</taxon>
        <taxon>Amphibia</taxon>
        <taxon>Gymnophiona</taxon>
        <taxon>Geotrypetes</taxon>
    </lineage>
</organism>
<keyword evidence="8 15" id="KW-0472">Membrane</keyword>
<evidence type="ECO:0000256" key="5">
    <source>
        <dbReference type="ARBA" id="ARBA00022843"/>
    </source>
</evidence>
<comment type="function">
    <text evidence="11">Required for nuclear membrane integrity. Induces TOR1A and TOR1B ATPase activity and is required for their location on the nuclear membrane. Binds to A- and B-type lamins. Possible role in membrane attachment and assembly of the nuclear lamina.</text>
</comment>
<keyword evidence="2" id="KW-1017">Isopeptide bond</keyword>
<evidence type="ECO:0000256" key="9">
    <source>
        <dbReference type="ARBA" id="ARBA00023180"/>
    </source>
</evidence>
<evidence type="ECO:0000259" key="16">
    <source>
        <dbReference type="Pfam" id="PF05609"/>
    </source>
</evidence>
<evidence type="ECO:0000313" key="17">
    <source>
        <dbReference type="Proteomes" id="UP000515159"/>
    </source>
</evidence>
<feature type="compositionally biased region" description="Acidic residues" evidence="14">
    <location>
        <begin position="259"/>
        <end position="272"/>
    </location>
</feature>
<keyword evidence="6 15" id="KW-1133">Transmembrane helix</keyword>
<comment type="similarity">
    <text evidence="1">Belongs to the TOR1AIP family.</text>
</comment>
<protein>
    <recommendedName>
        <fullName evidence="13">Torsin-1A-interacting protein 1</fullName>
    </recommendedName>
</protein>
<keyword evidence="3" id="KW-0597">Phosphoprotein</keyword>
<dbReference type="InterPro" id="IPR038599">
    <property type="entry name" value="LAP1C-like_C_sf"/>
</dbReference>
<dbReference type="Proteomes" id="UP000515159">
    <property type="component" value="Chromosome 12"/>
</dbReference>
<keyword evidence="7" id="KW-0175">Coiled coil</keyword>
<dbReference type="GO" id="GO:0061024">
    <property type="term" value="P:membrane organization"/>
    <property type="evidence" value="ECO:0007669"/>
    <property type="project" value="TreeGrafter"/>
</dbReference>
<evidence type="ECO:0000256" key="7">
    <source>
        <dbReference type="ARBA" id="ARBA00023054"/>
    </source>
</evidence>
<dbReference type="InterPro" id="IPR046753">
    <property type="entry name" value="TOIP1/2_C"/>
</dbReference>
<keyword evidence="4 15" id="KW-0812">Transmembrane</keyword>
<feature type="domain" description="Torsin-1A-interacting protein 1/2 AAA+ activator" evidence="16">
    <location>
        <begin position="414"/>
        <end position="635"/>
    </location>
</feature>
<feature type="compositionally biased region" description="Polar residues" evidence="14">
    <location>
        <begin position="137"/>
        <end position="153"/>
    </location>
</feature>
<dbReference type="Gene3D" id="3.40.50.12190">
    <property type="match status" value="1"/>
</dbReference>
<evidence type="ECO:0000256" key="11">
    <source>
        <dbReference type="ARBA" id="ARBA00037580"/>
    </source>
</evidence>
<dbReference type="GeneID" id="117346473"/>
<feature type="region of interest" description="Disordered" evidence="14">
    <location>
        <begin position="228"/>
        <end position="274"/>
    </location>
</feature>
<feature type="transmembrane region" description="Helical" evidence="15">
    <location>
        <begin position="385"/>
        <end position="406"/>
    </location>
</feature>
<evidence type="ECO:0000313" key="18">
    <source>
        <dbReference type="RefSeq" id="XP_033771982.1"/>
    </source>
</evidence>
<evidence type="ECO:0000256" key="4">
    <source>
        <dbReference type="ARBA" id="ARBA00022692"/>
    </source>
</evidence>
<proteinExistence type="inferred from homology"/>
<keyword evidence="9" id="KW-0325">Glycoprotein</keyword>
<keyword evidence="17" id="KW-1185">Reference proteome</keyword>
<evidence type="ECO:0000256" key="15">
    <source>
        <dbReference type="SAM" id="Phobius"/>
    </source>
</evidence>
<dbReference type="AlphaFoldDB" id="A0A6P8N8R0"/>
<evidence type="ECO:0000256" key="3">
    <source>
        <dbReference type="ARBA" id="ARBA00022553"/>
    </source>
</evidence>
<dbReference type="PANTHER" id="PTHR18843">
    <property type="entry name" value="TORSIN-1A-INTERACTING PROTEIN"/>
    <property type="match status" value="1"/>
</dbReference>
<dbReference type="InParanoid" id="A0A6P8N8R0"/>
<evidence type="ECO:0000256" key="14">
    <source>
        <dbReference type="SAM" id="MobiDB-lite"/>
    </source>
</evidence>
<feature type="compositionally biased region" description="Polar residues" evidence="14">
    <location>
        <begin position="117"/>
        <end position="126"/>
    </location>
</feature>
<dbReference type="CTD" id="26092"/>
<dbReference type="OrthoDB" id="6258998at2759"/>
<comment type="subcellular location">
    <subcellularLocation>
        <location evidence="12">Nucleus inner membrane</location>
        <topology evidence="12">Single-pass membrane protein</topology>
    </subcellularLocation>
</comment>
<gene>
    <name evidence="18" type="primary">TOR1AIP1</name>
</gene>